<gene>
    <name evidence="1" type="ORF">FWILDA_LOCUS12977</name>
</gene>
<name>A0A9W4T0F6_9GLOM</name>
<dbReference type="Gene3D" id="3.80.10.10">
    <property type="entry name" value="Ribonuclease Inhibitor"/>
    <property type="match status" value="1"/>
</dbReference>
<dbReference type="InterPro" id="IPR032675">
    <property type="entry name" value="LRR_dom_sf"/>
</dbReference>
<proteinExistence type="predicted"/>
<dbReference type="OrthoDB" id="2449023at2759"/>
<reference evidence="1" key="1">
    <citation type="submission" date="2022-08" db="EMBL/GenBank/DDBJ databases">
        <authorList>
            <person name="Kallberg Y."/>
            <person name="Tangrot J."/>
            <person name="Rosling A."/>
        </authorList>
    </citation>
    <scope>NUCLEOTIDE SEQUENCE</scope>
    <source>
        <strain evidence="1">Wild A</strain>
    </source>
</reference>
<organism evidence="1 2">
    <name type="scientific">Funneliformis geosporum</name>
    <dbReference type="NCBI Taxonomy" id="1117311"/>
    <lineage>
        <taxon>Eukaryota</taxon>
        <taxon>Fungi</taxon>
        <taxon>Fungi incertae sedis</taxon>
        <taxon>Mucoromycota</taxon>
        <taxon>Glomeromycotina</taxon>
        <taxon>Glomeromycetes</taxon>
        <taxon>Glomerales</taxon>
        <taxon>Glomeraceae</taxon>
        <taxon>Funneliformis</taxon>
    </lineage>
</organism>
<keyword evidence="2" id="KW-1185">Reference proteome</keyword>
<evidence type="ECO:0000313" key="1">
    <source>
        <dbReference type="EMBL" id="CAI2187239.1"/>
    </source>
</evidence>
<protein>
    <submittedName>
        <fullName evidence="1">6724_t:CDS:1</fullName>
    </submittedName>
</protein>
<dbReference type="AlphaFoldDB" id="A0A9W4T0F6"/>
<accession>A0A9W4T0F6</accession>
<sequence>MTIAQDYLDGNKADGSKRFDKATITKIEIREKGIGETENDEDILIDKLTGKLKVKNFLNLAEIILEGHEIEEAIFINCPLLEKINVARNKITKLDFTKLKTSDSTETGNSVPGDALKNLAIDNNPDLEEVSLEYCPNLGTFNARGNTKLKKKLHTVLVAEGLVDHINGEKLKHYKEIKKVIREILGVGDADPVDVTTLKVKIESKILKFVKSELGLGTSATQSQIIAKIRELVGPGYISKVSLVSDAEDSLKGLGVAEGEISKLGAAASARDVELSRNKLVNDKFNELQTKLNHAHYINIGLGTLSVGVLLILT</sequence>
<dbReference type="EMBL" id="CAMKVN010004523">
    <property type="protein sequence ID" value="CAI2187239.1"/>
    <property type="molecule type" value="Genomic_DNA"/>
</dbReference>
<dbReference type="Proteomes" id="UP001153678">
    <property type="component" value="Unassembled WGS sequence"/>
</dbReference>
<evidence type="ECO:0000313" key="2">
    <source>
        <dbReference type="Proteomes" id="UP001153678"/>
    </source>
</evidence>
<comment type="caution">
    <text evidence="1">The sequence shown here is derived from an EMBL/GenBank/DDBJ whole genome shotgun (WGS) entry which is preliminary data.</text>
</comment>